<dbReference type="GO" id="GO:0003824">
    <property type="term" value="F:catalytic activity"/>
    <property type="evidence" value="ECO:0007669"/>
    <property type="project" value="InterPro"/>
</dbReference>
<dbReference type="Pfam" id="PF09837">
    <property type="entry name" value="DUF2064"/>
    <property type="match status" value="1"/>
</dbReference>
<dbReference type="InterPro" id="IPR018641">
    <property type="entry name" value="Trfase_1_rSAM/seldom-assoc"/>
</dbReference>
<dbReference type="Gene3D" id="3.90.550.10">
    <property type="entry name" value="Spore Coat Polysaccharide Biosynthesis Protein SpsA, Chain A"/>
    <property type="match status" value="1"/>
</dbReference>
<evidence type="ECO:0008006" key="3">
    <source>
        <dbReference type="Google" id="ProtNLM"/>
    </source>
</evidence>
<dbReference type="AlphaFoldDB" id="A0A7R9QJC2"/>
<dbReference type="Proteomes" id="UP000728032">
    <property type="component" value="Unassembled WGS sequence"/>
</dbReference>
<sequence length="121" mass="13614">MSTVPEVIAARQMQLPCAAVSVITDECDPDNLKPQQGNDLGERMMNAFKDAFEKDCSEITSEIIIQAFEQLNQHDIAIGPAADGGYYLLGMKWLHQSLFQNIAWSTNRVLNDIDEEKDLKR</sequence>
<dbReference type="InterPro" id="IPR029044">
    <property type="entry name" value="Nucleotide-diphossugar_trans"/>
</dbReference>
<keyword evidence="2" id="KW-1185">Reference proteome</keyword>
<dbReference type="GO" id="GO:0009116">
    <property type="term" value="P:nucleoside metabolic process"/>
    <property type="evidence" value="ECO:0007669"/>
    <property type="project" value="InterPro"/>
</dbReference>
<dbReference type="OrthoDB" id="10261782at2759"/>
<dbReference type="PANTHER" id="PTHR36529">
    <property type="entry name" value="SLL1095 PROTEIN"/>
    <property type="match status" value="1"/>
</dbReference>
<dbReference type="EMBL" id="CAJPVJ010002942">
    <property type="protein sequence ID" value="CAG2166998.1"/>
    <property type="molecule type" value="Genomic_DNA"/>
</dbReference>
<name>A0A7R9QJC2_9ACAR</name>
<protein>
    <recommendedName>
        <fullName evidence="3">Glycosyltransferase</fullName>
    </recommendedName>
</protein>
<proteinExistence type="predicted"/>
<dbReference type="PANTHER" id="PTHR36529:SF1">
    <property type="entry name" value="GLYCOSYLTRANSFERASE"/>
    <property type="match status" value="1"/>
</dbReference>
<evidence type="ECO:0000313" key="1">
    <source>
        <dbReference type="EMBL" id="CAD7647945.1"/>
    </source>
</evidence>
<dbReference type="SUPFAM" id="SSF53167">
    <property type="entry name" value="Purine and uridine phosphorylases"/>
    <property type="match status" value="1"/>
</dbReference>
<organism evidence="1">
    <name type="scientific">Oppiella nova</name>
    <dbReference type="NCBI Taxonomy" id="334625"/>
    <lineage>
        <taxon>Eukaryota</taxon>
        <taxon>Metazoa</taxon>
        <taxon>Ecdysozoa</taxon>
        <taxon>Arthropoda</taxon>
        <taxon>Chelicerata</taxon>
        <taxon>Arachnida</taxon>
        <taxon>Acari</taxon>
        <taxon>Acariformes</taxon>
        <taxon>Sarcoptiformes</taxon>
        <taxon>Oribatida</taxon>
        <taxon>Brachypylina</taxon>
        <taxon>Oppioidea</taxon>
        <taxon>Oppiidae</taxon>
        <taxon>Oppiella</taxon>
    </lineage>
</organism>
<dbReference type="SUPFAM" id="SSF53448">
    <property type="entry name" value="Nucleotide-diphospho-sugar transferases"/>
    <property type="match status" value="1"/>
</dbReference>
<evidence type="ECO:0000313" key="2">
    <source>
        <dbReference type="Proteomes" id="UP000728032"/>
    </source>
</evidence>
<dbReference type="EMBL" id="OC917767">
    <property type="protein sequence ID" value="CAD7647945.1"/>
    <property type="molecule type" value="Genomic_DNA"/>
</dbReference>
<accession>A0A7R9QJC2</accession>
<dbReference type="InterPro" id="IPR035994">
    <property type="entry name" value="Nucleoside_phosphorylase_sf"/>
</dbReference>
<gene>
    <name evidence="1" type="ORF">ONB1V03_LOCUS6513</name>
</gene>
<reference evidence="1" key="1">
    <citation type="submission" date="2020-11" db="EMBL/GenBank/DDBJ databases">
        <authorList>
            <person name="Tran Van P."/>
        </authorList>
    </citation>
    <scope>NUCLEOTIDE SEQUENCE</scope>
</reference>